<evidence type="ECO:0000313" key="1">
    <source>
        <dbReference type="EMBL" id="GFR67167.1"/>
    </source>
</evidence>
<feature type="non-terminal residue" evidence="1">
    <location>
        <position position="1"/>
    </location>
</feature>
<keyword evidence="2" id="KW-1185">Reference proteome</keyword>
<evidence type="ECO:0000313" key="2">
    <source>
        <dbReference type="Proteomes" id="UP000762676"/>
    </source>
</evidence>
<reference evidence="1 2" key="1">
    <citation type="journal article" date="2021" name="Elife">
        <title>Chloroplast acquisition without the gene transfer in kleptoplastic sea slugs, Plakobranchus ocellatus.</title>
        <authorList>
            <person name="Maeda T."/>
            <person name="Takahashi S."/>
            <person name="Yoshida T."/>
            <person name="Shimamura S."/>
            <person name="Takaki Y."/>
            <person name="Nagai Y."/>
            <person name="Toyoda A."/>
            <person name="Suzuki Y."/>
            <person name="Arimoto A."/>
            <person name="Ishii H."/>
            <person name="Satoh N."/>
            <person name="Nishiyama T."/>
            <person name="Hasebe M."/>
            <person name="Maruyama T."/>
            <person name="Minagawa J."/>
            <person name="Obokata J."/>
            <person name="Shigenobu S."/>
        </authorList>
    </citation>
    <scope>NUCLEOTIDE SEQUENCE [LARGE SCALE GENOMIC DNA]</scope>
</reference>
<proteinExistence type="predicted"/>
<gene>
    <name evidence="1" type="ORF">ElyMa_003698900</name>
</gene>
<dbReference type="Proteomes" id="UP000762676">
    <property type="component" value="Unassembled WGS sequence"/>
</dbReference>
<sequence length="92" mass="10294">TTAFLRQLIEIAQTPELMELLQNEAIVPAVEMFVNAFNESEQALLHLEDLLTDGNQTLDYLVNSAGWPMSLVQAFLNATVNADMVRFHSLCL</sequence>
<dbReference type="AlphaFoldDB" id="A0AAV4F1Q4"/>
<organism evidence="1 2">
    <name type="scientific">Elysia marginata</name>
    <dbReference type="NCBI Taxonomy" id="1093978"/>
    <lineage>
        <taxon>Eukaryota</taxon>
        <taxon>Metazoa</taxon>
        <taxon>Spiralia</taxon>
        <taxon>Lophotrochozoa</taxon>
        <taxon>Mollusca</taxon>
        <taxon>Gastropoda</taxon>
        <taxon>Heterobranchia</taxon>
        <taxon>Euthyneura</taxon>
        <taxon>Panpulmonata</taxon>
        <taxon>Sacoglossa</taxon>
        <taxon>Placobranchoidea</taxon>
        <taxon>Plakobranchidae</taxon>
        <taxon>Elysia</taxon>
    </lineage>
</organism>
<comment type="caution">
    <text evidence="1">The sequence shown here is derived from an EMBL/GenBank/DDBJ whole genome shotgun (WGS) entry which is preliminary data.</text>
</comment>
<name>A0AAV4F1Q4_9GAST</name>
<protein>
    <submittedName>
        <fullName evidence="1">Uncharacterized protein</fullName>
    </submittedName>
</protein>
<dbReference type="EMBL" id="BMAT01007585">
    <property type="protein sequence ID" value="GFR67167.1"/>
    <property type="molecule type" value="Genomic_DNA"/>
</dbReference>
<accession>A0AAV4F1Q4</accession>